<evidence type="ECO:0000256" key="1">
    <source>
        <dbReference type="SAM" id="MobiDB-lite"/>
    </source>
</evidence>
<dbReference type="WBParaSite" id="HPBE_0000636701-mRNA-1">
    <property type="protein sequence ID" value="HPBE_0000636701-mRNA-1"/>
    <property type="gene ID" value="HPBE_0000636701"/>
</dbReference>
<evidence type="ECO:0000313" key="4">
    <source>
        <dbReference type="WBParaSite" id="HPBE_0000636701-mRNA-1"/>
    </source>
</evidence>
<evidence type="ECO:0000313" key="2">
    <source>
        <dbReference type="EMBL" id="VDO67969.1"/>
    </source>
</evidence>
<feature type="region of interest" description="Disordered" evidence="1">
    <location>
        <begin position="257"/>
        <end position="346"/>
    </location>
</feature>
<sequence>MRWALATMEDDGPETTGTMAMTSERLAKGTMQQEQWRNRAADKWSIPENGDTCERKASGSAALIENFFLKYSKDDWEEAEIRSPAAIEGRVEKRPDYGLGRVEETQEEGRPLGGRFLCEIKQLIRRAHNHMNEAVLDAERPQLLHEQLAHWDDSYLLIEAIESENQPYEGLKQTAMRIERRNWTLQNKREEPPQGRGGEGTRPKVQELVAEKRGIIEGTREVASKLPVTSDKGSMVILDTNVQHVLGYALRKQGLDLDGKRKKQVEQSDGSDGTVELPVVNRSQEPRVLQAGEPVGRDEVRTCNSESQKRPDAVSVKKRPEARKGSSGTKATDARQLSSSQQYCAR</sequence>
<proteinExistence type="predicted"/>
<accession>A0A183FHS8</accession>
<accession>A0A3P7XRF5</accession>
<dbReference type="EMBL" id="UZAH01025649">
    <property type="protein sequence ID" value="VDO67969.1"/>
    <property type="molecule type" value="Genomic_DNA"/>
</dbReference>
<keyword evidence="3" id="KW-1185">Reference proteome</keyword>
<dbReference type="AlphaFoldDB" id="A0A183FHS8"/>
<dbReference type="Proteomes" id="UP000050761">
    <property type="component" value="Unassembled WGS sequence"/>
</dbReference>
<evidence type="ECO:0000313" key="3">
    <source>
        <dbReference type="Proteomes" id="UP000050761"/>
    </source>
</evidence>
<feature type="compositionally biased region" description="Polar residues" evidence="1">
    <location>
        <begin position="326"/>
        <end position="346"/>
    </location>
</feature>
<name>A0A183FHS8_HELPZ</name>
<organism evidence="3 4">
    <name type="scientific">Heligmosomoides polygyrus</name>
    <name type="common">Parasitic roundworm</name>
    <dbReference type="NCBI Taxonomy" id="6339"/>
    <lineage>
        <taxon>Eukaryota</taxon>
        <taxon>Metazoa</taxon>
        <taxon>Ecdysozoa</taxon>
        <taxon>Nematoda</taxon>
        <taxon>Chromadorea</taxon>
        <taxon>Rhabditida</taxon>
        <taxon>Rhabditina</taxon>
        <taxon>Rhabditomorpha</taxon>
        <taxon>Strongyloidea</taxon>
        <taxon>Heligmosomidae</taxon>
        <taxon>Heligmosomoides</taxon>
    </lineage>
</organism>
<feature type="region of interest" description="Disordered" evidence="1">
    <location>
        <begin position="184"/>
        <end position="205"/>
    </location>
</feature>
<protein>
    <submittedName>
        <fullName evidence="4">Gag_pre-integrs domain-containing protein</fullName>
    </submittedName>
</protein>
<feature type="compositionally biased region" description="Basic and acidic residues" evidence="1">
    <location>
        <begin position="295"/>
        <end position="312"/>
    </location>
</feature>
<gene>
    <name evidence="2" type="ORF">HPBE_LOCUS6368</name>
</gene>
<reference evidence="2 3" key="1">
    <citation type="submission" date="2018-11" db="EMBL/GenBank/DDBJ databases">
        <authorList>
            <consortium name="Pathogen Informatics"/>
        </authorList>
    </citation>
    <scope>NUCLEOTIDE SEQUENCE [LARGE SCALE GENOMIC DNA]</scope>
</reference>
<reference evidence="4" key="2">
    <citation type="submission" date="2019-09" db="UniProtKB">
        <authorList>
            <consortium name="WormBaseParasite"/>
        </authorList>
    </citation>
    <scope>IDENTIFICATION</scope>
</reference>